<organism evidence="7 8">
    <name type="scientific">Cladophialophora immunda</name>
    <dbReference type="NCBI Taxonomy" id="569365"/>
    <lineage>
        <taxon>Eukaryota</taxon>
        <taxon>Fungi</taxon>
        <taxon>Dikarya</taxon>
        <taxon>Ascomycota</taxon>
        <taxon>Pezizomycotina</taxon>
        <taxon>Eurotiomycetes</taxon>
        <taxon>Chaetothyriomycetidae</taxon>
        <taxon>Chaetothyriales</taxon>
        <taxon>Herpotrichiellaceae</taxon>
        <taxon>Cladophialophora</taxon>
    </lineage>
</organism>
<dbReference type="CDD" id="cd11482">
    <property type="entry name" value="SLC-NCS1sbd_NRT1-like"/>
    <property type="match status" value="1"/>
</dbReference>
<feature type="transmembrane region" description="Helical" evidence="6">
    <location>
        <begin position="407"/>
        <end position="432"/>
    </location>
</feature>
<feature type="transmembrane region" description="Helical" evidence="6">
    <location>
        <begin position="134"/>
        <end position="157"/>
    </location>
</feature>
<gene>
    <name evidence="7" type="ORF">PV07_10670</name>
</gene>
<feature type="transmembrane region" description="Helical" evidence="6">
    <location>
        <begin position="255"/>
        <end position="275"/>
    </location>
</feature>
<dbReference type="RefSeq" id="XP_016245210.1">
    <property type="nucleotide sequence ID" value="XM_016398019.1"/>
</dbReference>
<feature type="transmembrane region" description="Helical" evidence="6">
    <location>
        <begin position="178"/>
        <end position="199"/>
    </location>
</feature>
<evidence type="ECO:0000256" key="3">
    <source>
        <dbReference type="ARBA" id="ARBA00022692"/>
    </source>
</evidence>
<dbReference type="Gene3D" id="1.10.4160.10">
    <property type="entry name" value="Hydantoin permease"/>
    <property type="match status" value="1"/>
</dbReference>
<evidence type="ECO:0008006" key="9">
    <source>
        <dbReference type="Google" id="ProtNLM"/>
    </source>
</evidence>
<evidence type="ECO:0000256" key="5">
    <source>
        <dbReference type="ARBA" id="ARBA00023136"/>
    </source>
</evidence>
<keyword evidence="8" id="KW-1185">Reference proteome</keyword>
<name>A0A0D2CNA3_9EURO</name>
<keyword evidence="4 6" id="KW-1133">Transmembrane helix</keyword>
<dbReference type="InterPro" id="IPR045225">
    <property type="entry name" value="Uracil/uridine/allantoin_perm"/>
</dbReference>
<dbReference type="EMBL" id="KN847045">
    <property type="protein sequence ID" value="KIW24994.1"/>
    <property type="molecule type" value="Genomic_DNA"/>
</dbReference>
<dbReference type="VEuPathDB" id="FungiDB:PV07_10670"/>
<dbReference type="GO" id="GO:0015205">
    <property type="term" value="F:nucleobase transmembrane transporter activity"/>
    <property type="evidence" value="ECO:0007669"/>
    <property type="project" value="TreeGrafter"/>
</dbReference>
<reference evidence="7 8" key="1">
    <citation type="submission" date="2015-01" db="EMBL/GenBank/DDBJ databases">
        <title>The Genome Sequence of Cladophialophora immunda CBS83496.</title>
        <authorList>
            <consortium name="The Broad Institute Genomics Platform"/>
            <person name="Cuomo C."/>
            <person name="de Hoog S."/>
            <person name="Gorbushina A."/>
            <person name="Stielow B."/>
            <person name="Teixiera M."/>
            <person name="Abouelleil A."/>
            <person name="Chapman S.B."/>
            <person name="Priest M."/>
            <person name="Young S.K."/>
            <person name="Wortman J."/>
            <person name="Nusbaum C."/>
            <person name="Birren B."/>
        </authorList>
    </citation>
    <scope>NUCLEOTIDE SEQUENCE [LARGE SCALE GENOMIC DNA]</scope>
    <source>
        <strain evidence="7 8">CBS 83496</strain>
    </source>
</reference>
<dbReference type="OrthoDB" id="2018619at2759"/>
<feature type="transmembrane region" description="Helical" evidence="6">
    <location>
        <begin position="383"/>
        <end position="401"/>
    </location>
</feature>
<keyword evidence="3 6" id="KW-0812">Transmembrane</keyword>
<dbReference type="FunFam" id="1.10.4160.10:FF:000001">
    <property type="entry name" value="Uracil permease, putative"/>
    <property type="match status" value="1"/>
</dbReference>
<comment type="similarity">
    <text evidence="2">Belongs to the purine-cytosine permease (2.A.39) family.</text>
</comment>
<evidence type="ECO:0000313" key="8">
    <source>
        <dbReference type="Proteomes" id="UP000054466"/>
    </source>
</evidence>
<dbReference type="GO" id="GO:0005886">
    <property type="term" value="C:plasma membrane"/>
    <property type="evidence" value="ECO:0007669"/>
    <property type="project" value="TreeGrafter"/>
</dbReference>
<dbReference type="PANTHER" id="PTHR30618:SF0">
    <property type="entry name" value="PURINE-URACIL PERMEASE NCS1"/>
    <property type="match status" value="1"/>
</dbReference>
<comment type="subcellular location">
    <subcellularLocation>
        <location evidence="1">Membrane</location>
        <topology evidence="1">Multi-pass membrane protein</topology>
    </subcellularLocation>
</comment>
<evidence type="ECO:0000256" key="6">
    <source>
        <dbReference type="SAM" id="Phobius"/>
    </source>
</evidence>
<dbReference type="GeneID" id="27349864"/>
<dbReference type="Pfam" id="PF02133">
    <property type="entry name" value="Transp_cyt_pur"/>
    <property type="match status" value="1"/>
</dbReference>
<proteinExistence type="inferred from homology"/>
<dbReference type="Proteomes" id="UP000054466">
    <property type="component" value="Unassembled WGS sequence"/>
</dbReference>
<evidence type="ECO:0000256" key="2">
    <source>
        <dbReference type="ARBA" id="ARBA00008974"/>
    </source>
</evidence>
<dbReference type="HOGENOM" id="CLU_021555_4_1_1"/>
<evidence type="ECO:0000256" key="1">
    <source>
        <dbReference type="ARBA" id="ARBA00004141"/>
    </source>
</evidence>
<accession>A0A0D2CNA3</accession>
<dbReference type="PANTHER" id="PTHR30618">
    <property type="entry name" value="NCS1 FAMILY PURINE/PYRIMIDINE TRANSPORTER"/>
    <property type="match status" value="1"/>
</dbReference>
<dbReference type="AlphaFoldDB" id="A0A0D2CNA3"/>
<protein>
    <recommendedName>
        <fullName evidence="9">NCS1 nucleoside transporter</fullName>
    </recommendedName>
</protein>
<evidence type="ECO:0000256" key="4">
    <source>
        <dbReference type="ARBA" id="ARBA00022989"/>
    </source>
</evidence>
<feature type="transmembrane region" description="Helical" evidence="6">
    <location>
        <begin position="93"/>
        <end position="114"/>
    </location>
</feature>
<feature type="transmembrane region" description="Helical" evidence="6">
    <location>
        <begin position="295"/>
        <end position="315"/>
    </location>
</feature>
<feature type="transmembrane region" description="Helical" evidence="6">
    <location>
        <begin position="455"/>
        <end position="475"/>
    </location>
</feature>
<keyword evidence="5 6" id="KW-0472">Membrane</keyword>
<sequence>MKTNVEFGSWKMPTKADLKARATTLKAWELEKQPSTFAPDGVWSNRDTDPLPMERRTWGFLTWFGYWCSDAVNVTTWQAAGTVIALGLSWREAIPTVFVGNTLVAVPIVLTGWIGAKHHIPFPVIARASFGYYFSYFAVLSRATLALFWFSVVSYSGSLAMQQMINAIWPSFRDLHNSLPAGAGITSQGLISYFLYWLMQFPFLMINPEKLGWFFLFKVITTPLVGLATMGWIVRQANGVGGLWNARPTVSGEQLTWLWIAAMNAAAAGNATIAVNSADFSRYARKPGYQWVQFPLVPVFSTIFAVLGLVSTNAAKVVYGRDDMWSPLAITDMWRSPGGRAAAFFASFCWTISQIGTNISCDTISAANDFTTLKPKYINIRRGVIFVSFIGGWALVPWKLVSAAAGFLNFLSAYAVFLAPISGIMVGDYWIVRRRQIDIPSLYRPHARYRYWKGINWRALLTMLIIVIPNLPGIAKAVNQGVNLPETSLKFYRLNFIWGCFGGCLIYSAFHFIVPAKETYISKTIETDDDASINDVTTVIVGVPADKGIGSDAASLEEGKKLAEV</sequence>
<feature type="transmembrane region" description="Helical" evidence="6">
    <location>
        <begin position="211"/>
        <end position="234"/>
    </location>
</feature>
<dbReference type="InterPro" id="IPR001248">
    <property type="entry name" value="Pur-cyt_permease"/>
</dbReference>
<feature type="transmembrane region" description="Helical" evidence="6">
    <location>
        <begin position="495"/>
        <end position="514"/>
    </location>
</feature>
<evidence type="ECO:0000313" key="7">
    <source>
        <dbReference type="EMBL" id="KIW24994.1"/>
    </source>
</evidence>